<dbReference type="Pfam" id="PF03349">
    <property type="entry name" value="Toluene_X"/>
    <property type="match status" value="1"/>
</dbReference>
<evidence type="ECO:0000313" key="9">
    <source>
        <dbReference type="EMBL" id="ABP76191.1"/>
    </source>
</evidence>
<dbReference type="SUPFAM" id="SSF56935">
    <property type="entry name" value="Porins"/>
    <property type="match status" value="1"/>
</dbReference>
<dbReference type="PANTHER" id="PTHR35093">
    <property type="entry name" value="OUTER MEMBRANE PROTEIN NMB0088-RELATED"/>
    <property type="match status" value="1"/>
</dbReference>
<keyword evidence="3" id="KW-1134">Transmembrane beta strand</keyword>
<evidence type="ECO:0000256" key="7">
    <source>
        <dbReference type="ARBA" id="ARBA00023237"/>
    </source>
</evidence>
<dbReference type="GO" id="GO:0015483">
    <property type="term" value="F:long-chain fatty acid transporting porin activity"/>
    <property type="evidence" value="ECO:0007669"/>
    <property type="project" value="TreeGrafter"/>
</dbReference>
<dbReference type="HOGENOM" id="CLU_035981_0_0_6"/>
<comment type="subcellular location">
    <subcellularLocation>
        <location evidence="1">Cell outer membrane</location>
        <topology evidence="1">Multi-pass membrane protein</topology>
    </subcellularLocation>
</comment>
<evidence type="ECO:0000256" key="5">
    <source>
        <dbReference type="ARBA" id="ARBA00022729"/>
    </source>
</evidence>
<protein>
    <submittedName>
        <fullName evidence="9">Membrane protein involved in aromatic hydrocarbon degradation</fullName>
    </submittedName>
</protein>
<evidence type="ECO:0000256" key="2">
    <source>
        <dbReference type="ARBA" id="ARBA00008163"/>
    </source>
</evidence>
<evidence type="ECO:0000256" key="6">
    <source>
        <dbReference type="ARBA" id="ARBA00023136"/>
    </source>
</evidence>
<name>A4Y8A8_SHEPC</name>
<evidence type="ECO:0000256" key="4">
    <source>
        <dbReference type="ARBA" id="ARBA00022692"/>
    </source>
</evidence>
<keyword evidence="5 8" id="KW-0732">Signal</keyword>
<dbReference type="PANTHER" id="PTHR35093:SF1">
    <property type="entry name" value="OUTER MEMBRANE LONG-CHAIN FATTY ACID RECEPTOR FADL FAMILY"/>
    <property type="match status" value="1"/>
</dbReference>
<sequence precursor="true">MIKIERIIMKTFNKTLIAVSVALASTQTLAAGFQLNSQSATGIGRAFSGDAVIADNASVLSRNPAAMALFDKDALSVGLTYVDITVDVKDVNFAGGAIDLGSIDDAGSTKLIPNLFYIHPINDKFAVGFAVFSNFGTGTDASSLSKNEPLAPFDLLGKTEVTTVNFNTSVSYRINDMFSIGAGLDGVYGEGRLTRDAGTTPIVDVDADGWALGGIVGATIELNKENRFGLSYRFSPTVNVKGDVNTISTKDLSALGLGAQTKLATSFDSLDVPLADIFQFAGFHQLTPKFALHYTAQFTKWGDFHQITAKDGVATILPGQAGAGMSINAGDIALKEYQWKDSWLMSLGGTYTINDQFTVRAGYMHDQGVVDEISSISIPDSDRNWFTAGMSYHVNSQNTVDFGIAYVKGEEVHLIENSAITGIGPVNAITESSGMYYSVQYSYQF</sequence>
<evidence type="ECO:0000256" key="1">
    <source>
        <dbReference type="ARBA" id="ARBA00004571"/>
    </source>
</evidence>
<feature type="chain" id="PRO_5002677525" evidence="8">
    <location>
        <begin position="31"/>
        <end position="445"/>
    </location>
</feature>
<dbReference type="InterPro" id="IPR005017">
    <property type="entry name" value="OMPP1/FadL/TodX"/>
</dbReference>
<dbReference type="AlphaFoldDB" id="A4Y8A8"/>
<dbReference type="EMBL" id="CP000681">
    <property type="protein sequence ID" value="ABP76191.1"/>
    <property type="molecule type" value="Genomic_DNA"/>
</dbReference>
<dbReference type="eggNOG" id="COG2067">
    <property type="taxonomic scope" value="Bacteria"/>
</dbReference>
<accession>A4Y8A8</accession>
<proteinExistence type="inferred from homology"/>
<feature type="signal peptide" evidence="8">
    <location>
        <begin position="1"/>
        <end position="30"/>
    </location>
</feature>
<evidence type="ECO:0000256" key="8">
    <source>
        <dbReference type="SAM" id="SignalP"/>
    </source>
</evidence>
<dbReference type="Gene3D" id="2.40.160.60">
    <property type="entry name" value="Outer membrane protein transport protein (OMPP1/FadL/TodX)"/>
    <property type="match status" value="1"/>
</dbReference>
<evidence type="ECO:0000256" key="3">
    <source>
        <dbReference type="ARBA" id="ARBA00022452"/>
    </source>
</evidence>
<gene>
    <name evidence="9" type="ordered locus">Sputcn32_2470</name>
</gene>
<organism evidence="9">
    <name type="scientific">Shewanella putrefaciens (strain CN-32 / ATCC BAA-453)</name>
    <dbReference type="NCBI Taxonomy" id="319224"/>
    <lineage>
        <taxon>Bacteria</taxon>
        <taxon>Pseudomonadati</taxon>
        <taxon>Pseudomonadota</taxon>
        <taxon>Gammaproteobacteria</taxon>
        <taxon>Alteromonadales</taxon>
        <taxon>Shewanellaceae</taxon>
        <taxon>Shewanella</taxon>
    </lineage>
</organism>
<dbReference type="GO" id="GO:0009279">
    <property type="term" value="C:cell outer membrane"/>
    <property type="evidence" value="ECO:0007669"/>
    <property type="project" value="UniProtKB-SubCell"/>
</dbReference>
<dbReference type="KEGG" id="spc:Sputcn32_2470"/>
<keyword evidence="4" id="KW-0812">Transmembrane</keyword>
<comment type="similarity">
    <text evidence="2">Belongs to the OmpP1/FadL family.</text>
</comment>
<reference evidence="9" key="1">
    <citation type="submission" date="2007-04" db="EMBL/GenBank/DDBJ databases">
        <title>Complete sequence of Shewanella putrefaciens CN-32.</title>
        <authorList>
            <consortium name="US DOE Joint Genome Institute"/>
            <person name="Copeland A."/>
            <person name="Lucas S."/>
            <person name="Lapidus A."/>
            <person name="Barry K."/>
            <person name="Detter J.C."/>
            <person name="Glavina del Rio T."/>
            <person name="Hammon N."/>
            <person name="Israni S."/>
            <person name="Dalin E."/>
            <person name="Tice H."/>
            <person name="Pitluck S."/>
            <person name="Chain P."/>
            <person name="Malfatti S."/>
            <person name="Shin M."/>
            <person name="Vergez L."/>
            <person name="Schmutz J."/>
            <person name="Larimer F."/>
            <person name="Land M."/>
            <person name="Hauser L."/>
            <person name="Kyrpides N."/>
            <person name="Mikhailova N."/>
            <person name="Romine M.F."/>
            <person name="Fredrickson J."/>
            <person name="Tiedje J."/>
            <person name="Richardson P."/>
        </authorList>
    </citation>
    <scope>NUCLEOTIDE SEQUENCE [LARGE SCALE GENOMIC DNA]</scope>
    <source>
        <strain evidence="9">CN-32</strain>
    </source>
</reference>
<keyword evidence="7" id="KW-0998">Cell outer membrane</keyword>
<keyword evidence="6" id="KW-0472">Membrane</keyword>
<dbReference type="STRING" id="319224.Sputcn32_2470"/>